<dbReference type="GeneID" id="90037701"/>
<sequence>MNSPALSAVFVSPSCISGRPLFYSPAPMRHRVLEAWFARDAAILAAAKTAAVRSGFRQLFTAANKHPRRSSFPDEVNTSGPQSPVSVATSQSSPHPNKCPPFFIPFNRQAFLTTPKSPLMNYAWVIDQLREQIEAAFTERLRNKQPLVDKYGRVFTANWRVPSSYRELARALEKPGPNGKRPDIRDFFCKRERSITELKEEALADYLVKIYSSRFPPVLFRKGKNELKMRLLDGINMFGTDIAVRGVRADQHPEARIDLSSQKFMSKAMLARYGFPIQWMIVSAMHFPLAGHDHWDKVRYLTGTNWGMFVTSAVYKNLVDRKKSADDLIAWIRCVRAPTGEEAIAAMDGKNEWPSELLLFTLMRKLTKRALRSIFKILSKHFHKLDQEAQRTASARIIRHIWRESPELLPKIAELFVKDGRDKGSETCNRMLYLLSVRTTINYPDPMSRVYLLEAQQTLLRDMQSNDIILRREGYLSLAAFARYEDPQGALHILDTMTKHGMPLERTGETIRSMISLDVEQNKSSRYIPGGKYATDLGKLSVVPDLYTATKIYEELPGEAQNDHKTWNVLLKKVIEFESLKPEAVFDLLQHFNETGVTLDRFLVQKLMSVLNSADDGIKLLSEIEPVKVRTHPRVVRSFIMCCHRDPSDPEAMIKAQAVLDEFELEHTENQKLLNSILAYRRWKLREYQILALNGIAEELKPKMEEDTHWAGSN</sequence>
<feature type="region of interest" description="Disordered" evidence="1">
    <location>
        <begin position="67"/>
        <end position="95"/>
    </location>
</feature>
<dbReference type="Proteomes" id="UP001498771">
    <property type="component" value="Unassembled WGS sequence"/>
</dbReference>
<comment type="caution">
    <text evidence="2">The sequence shown here is derived from an EMBL/GenBank/DDBJ whole genome shotgun (WGS) entry which is preliminary data.</text>
</comment>
<protein>
    <submittedName>
        <fullName evidence="2">Uncharacterized protein</fullName>
    </submittedName>
</protein>
<evidence type="ECO:0000313" key="3">
    <source>
        <dbReference type="Proteomes" id="UP001498771"/>
    </source>
</evidence>
<proteinExistence type="predicted"/>
<evidence type="ECO:0000313" key="2">
    <source>
        <dbReference type="EMBL" id="KAK7206090.1"/>
    </source>
</evidence>
<feature type="non-terminal residue" evidence="2">
    <location>
        <position position="714"/>
    </location>
</feature>
<feature type="compositionally biased region" description="Polar residues" evidence="1">
    <location>
        <begin position="76"/>
        <end position="95"/>
    </location>
</feature>
<dbReference type="RefSeq" id="XP_064769123.1">
    <property type="nucleotide sequence ID" value="XM_064912189.1"/>
</dbReference>
<gene>
    <name evidence="2" type="ORF">BZA70DRAFT_275663</name>
</gene>
<evidence type="ECO:0000256" key="1">
    <source>
        <dbReference type="SAM" id="MobiDB-lite"/>
    </source>
</evidence>
<dbReference type="EMBL" id="JBBJBU010000003">
    <property type="protein sequence ID" value="KAK7206090.1"/>
    <property type="molecule type" value="Genomic_DNA"/>
</dbReference>
<reference evidence="2 3" key="1">
    <citation type="submission" date="2024-03" db="EMBL/GenBank/DDBJ databases">
        <title>Genome-scale model development and genomic sequencing of the oleaginous clade Lipomyces.</title>
        <authorList>
            <consortium name="Lawrence Berkeley National Laboratory"/>
            <person name="Czajka J.J."/>
            <person name="Han Y."/>
            <person name="Kim J."/>
            <person name="Mondo S.J."/>
            <person name="Hofstad B.A."/>
            <person name="Robles A."/>
            <person name="Haridas S."/>
            <person name="Riley R."/>
            <person name="LaButti K."/>
            <person name="Pangilinan J."/>
            <person name="Andreopoulos W."/>
            <person name="Lipzen A."/>
            <person name="Yan J."/>
            <person name="Wang M."/>
            <person name="Ng V."/>
            <person name="Grigoriev I.V."/>
            <person name="Spatafora J.W."/>
            <person name="Magnuson J.K."/>
            <person name="Baker S.E."/>
            <person name="Pomraning K.R."/>
        </authorList>
    </citation>
    <scope>NUCLEOTIDE SEQUENCE [LARGE SCALE GENOMIC DNA]</scope>
    <source>
        <strain evidence="2 3">Phaff 52-87</strain>
    </source>
</reference>
<keyword evidence="3" id="KW-1185">Reference proteome</keyword>
<organism evidence="2 3">
    <name type="scientific">Myxozyma melibiosi</name>
    <dbReference type="NCBI Taxonomy" id="54550"/>
    <lineage>
        <taxon>Eukaryota</taxon>
        <taxon>Fungi</taxon>
        <taxon>Dikarya</taxon>
        <taxon>Ascomycota</taxon>
        <taxon>Saccharomycotina</taxon>
        <taxon>Lipomycetes</taxon>
        <taxon>Lipomycetales</taxon>
        <taxon>Lipomycetaceae</taxon>
        <taxon>Myxozyma</taxon>
    </lineage>
</organism>
<name>A0ABR1F8A2_9ASCO</name>
<accession>A0ABR1F8A2</accession>